<dbReference type="Pfam" id="PF08551">
    <property type="entry name" value="DUF1751"/>
    <property type="match status" value="1"/>
</dbReference>
<evidence type="ECO:0000256" key="1">
    <source>
        <dbReference type="ARBA" id="ARBA00004141"/>
    </source>
</evidence>
<dbReference type="GO" id="GO:0006890">
    <property type="term" value="P:retrograde vesicle-mediated transport, Golgi to endoplasmic reticulum"/>
    <property type="evidence" value="ECO:0007669"/>
    <property type="project" value="InterPro"/>
</dbReference>
<dbReference type="GO" id="GO:0005794">
    <property type="term" value="C:Golgi apparatus"/>
    <property type="evidence" value="ECO:0007669"/>
    <property type="project" value="TreeGrafter"/>
</dbReference>
<dbReference type="Proteomes" id="UP000000267">
    <property type="component" value="Unassembled WGS sequence"/>
</dbReference>
<evidence type="ECO:0000256" key="6">
    <source>
        <dbReference type="SAM" id="Phobius"/>
    </source>
</evidence>
<feature type="compositionally biased region" description="Basic and acidic residues" evidence="5">
    <location>
        <begin position="320"/>
        <end position="339"/>
    </location>
</feature>
<dbReference type="STRING" id="436907.A7TIA1"/>
<dbReference type="OMA" id="EIHFWEV"/>
<feature type="transmembrane region" description="Helical" evidence="6">
    <location>
        <begin position="218"/>
        <end position="235"/>
    </location>
</feature>
<dbReference type="HOGENOM" id="CLU_043563_1_0_1"/>
<evidence type="ECO:0000256" key="4">
    <source>
        <dbReference type="ARBA" id="ARBA00023136"/>
    </source>
</evidence>
<accession>A7TIA1</accession>
<dbReference type="GO" id="GO:0016020">
    <property type="term" value="C:membrane"/>
    <property type="evidence" value="ECO:0007669"/>
    <property type="project" value="UniProtKB-SubCell"/>
</dbReference>
<dbReference type="SUPFAM" id="SSF144091">
    <property type="entry name" value="Rhomboid-like"/>
    <property type="match status" value="1"/>
</dbReference>
<gene>
    <name evidence="7" type="ORF">Kpol_1054p14</name>
</gene>
<keyword evidence="8" id="KW-1185">Reference proteome</keyword>
<evidence type="ECO:0000256" key="5">
    <source>
        <dbReference type="SAM" id="MobiDB-lite"/>
    </source>
</evidence>
<feature type="transmembrane region" description="Helical" evidence="6">
    <location>
        <begin position="28"/>
        <end position="45"/>
    </location>
</feature>
<dbReference type="EMBL" id="DS480395">
    <property type="protein sequence ID" value="EDO17967.1"/>
    <property type="molecule type" value="Genomic_DNA"/>
</dbReference>
<proteinExistence type="predicted"/>
<dbReference type="GeneID" id="5546229"/>
<dbReference type="SMART" id="SM01160">
    <property type="entry name" value="DUF1751"/>
    <property type="match status" value="1"/>
</dbReference>
<evidence type="ECO:0000313" key="7">
    <source>
        <dbReference type="EMBL" id="EDO17967.1"/>
    </source>
</evidence>
<dbReference type="eggNOG" id="KOG2890">
    <property type="taxonomic scope" value="Eukaryota"/>
</dbReference>
<protein>
    <submittedName>
        <fullName evidence="7">Uncharacterized protein</fullName>
    </submittedName>
</protein>
<feature type="transmembrane region" description="Helical" evidence="6">
    <location>
        <begin position="193"/>
        <end position="212"/>
    </location>
</feature>
<organism evidence="8">
    <name type="scientific">Vanderwaltozyma polyspora (strain ATCC 22028 / DSM 70294 / BCRC 21397 / CBS 2163 / NBRC 10782 / NRRL Y-8283 / UCD 57-17)</name>
    <name type="common">Kluyveromyces polysporus</name>
    <dbReference type="NCBI Taxonomy" id="436907"/>
    <lineage>
        <taxon>Eukaryota</taxon>
        <taxon>Fungi</taxon>
        <taxon>Dikarya</taxon>
        <taxon>Ascomycota</taxon>
        <taxon>Saccharomycotina</taxon>
        <taxon>Saccharomycetes</taxon>
        <taxon>Saccharomycetales</taxon>
        <taxon>Saccharomycetaceae</taxon>
        <taxon>Vanderwaltozyma</taxon>
    </lineage>
</organism>
<keyword evidence="4 6" id="KW-0472">Membrane</keyword>
<dbReference type="PANTHER" id="PTHR13377">
    <property type="entry name" value="PLACENTAL PROTEIN 6"/>
    <property type="match status" value="1"/>
</dbReference>
<dbReference type="AlphaFoldDB" id="A7TIA1"/>
<dbReference type="InterPro" id="IPR013861">
    <property type="entry name" value="TMEM115/Pdh1/Rbl19"/>
</dbReference>
<dbReference type="InParanoid" id="A7TIA1"/>
<name>A7TIA1_VANPO</name>
<feature type="region of interest" description="Disordered" evidence="5">
    <location>
        <begin position="307"/>
        <end position="339"/>
    </location>
</feature>
<comment type="subcellular location">
    <subcellularLocation>
        <location evidence="1">Membrane</location>
        <topology evidence="1">Multi-pass membrane protein</topology>
    </subcellularLocation>
</comment>
<dbReference type="PhylomeDB" id="A7TIA1"/>
<evidence type="ECO:0000256" key="2">
    <source>
        <dbReference type="ARBA" id="ARBA00022692"/>
    </source>
</evidence>
<evidence type="ECO:0000313" key="8">
    <source>
        <dbReference type="Proteomes" id="UP000000267"/>
    </source>
</evidence>
<reference evidence="7 8" key="1">
    <citation type="journal article" date="2007" name="Proc. Natl. Acad. Sci. U.S.A.">
        <title>Independent sorting-out of thousands of duplicated gene pairs in two yeast species descended from a whole-genome duplication.</title>
        <authorList>
            <person name="Scannell D.R."/>
            <person name="Frank A.C."/>
            <person name="Conant G.C."/>
            <person name="Byrne K.P."/>
            <person name="Woolfit M."/>
            <person name="Wolfe K.H."/>
        </authorList>
    </citation>
    <scope>NUCLEOTIDE SEQUENCE [LARGE SCALE GENOMIC DNA]</scope>
    <source>
        <strain evidence="8">ATCC 22028 / DSM 70294 / BCRC 21397 / CBS 2163 / NBRC 10782 / NRRL Y-8283 / UCD 57-17</strain>
    </source>
</reference>
<dbReference type="InterPro" id="IPR035952">
    <property type="entry name" value="Rhomboid-like_sf"/>
</dbReference>
<keyword evidence="2 6" id="KW-0812">Transmembrane</keyword>
<feature type="transmembrane region" description="Helical" evidence="6">
    <location>
        <begin position="123"/>
        <end position="145"/>
    </location>
</feature>
<feature type="transmembrane region" description="Helical" evidence="6">
    <location>
        <begin position="157"/>
        <end position="173"/>
    </location>
</feature>
<dbReference type="FunCoup" id="A7TIA1">
    <property type="interactions" value="622"/>
</dbReference>
<sequence>MLYSSRFLEIDIPDSFWKIQKLPSATRAITSIYLVLSIFLLFIRYQSYSQLDEVTRGNTSFAEITFPILQMVPDKMKYYPFSIVLSNFIDTELWKFIINLLNLSIGGAYIERNWGSSREIFKFTILLGTITNVVVVLFTFAMSFIFDGISLSKPIDGNYTILIGFPIIYKQLLPETTIFEIKNIPLISKNFRFKLLPIFVICVVTLVQLIWLHHFAQLISIWLSFVSCWVYLRFYQTLSLAGDNSNAEVAFAGDTSDTFQFIYLFPDVVKPLLRPIFDLIYDIVCVKLRLIRPLELSDIEKGNSIAEQRGAKPLEGSATSKDEERRRQKALEVLQERMS</sequence>
<dbReference type="KEGG" id="vpo:Kpol_1054p14"/>
<dbReference type="RefSeq" id="XP_001645825.1">
    <property type="nucleotide sequence ID" value="XM_001645775.1"/>
</dbReference>
<keyword evidence="3 6" id="KW-1133">Transmembrane helix</keyword>
<dbReference type="OrthoDB" id="73612at2759"/>
<dbReference type="PANTHER" id="PTHR13377:SF3">
    <property type="entry name" value="TRANSMEMBRANE PROTEIN 115"/>
    <property type="match status" value="1"/>
</dbReference>
<evidence type="ECO:0000256" key="3">
    <source>
        <dbReference type="ARBA" id="ARBA00022989"/>
    </source>
</evidence>